<evidence type="ECO:0000259" key="3">
    <source>
        <dbReference type="PROSITE" id="PS51109"/>
    </source>
</evidence>
<keyword evidence="5" id="KW-1185">Reference proteome</keyword>
<name>A0A919W8V7_9ACTN</name>
<feature type="region of interest" description="Disordered" evidence="2">
    <location>
        <begin position="67"/>
        <end position="122"/>
    </location>
</feature>
<gene>
    <name evidence="4" type="ORF">Ato02nite_075320</name>
</gene>
<reference evidence="4 5" key="1">
    <citation type="submission" date="2021-03" db="EMBL/GenBank/DDBJ databases">
        <title>Whole genome shotgun sequence of Actinoplanes toevensis NBRC 105298.</title>
        <authorList>
            <person name="Komaki H."/>
            <person name="Tamura T."/>
        </authorList>
    </citation>
    <scope>NUCLEOTIDE SEQUENCE [LARGE SCALE GENOMIC DNA]</scope>
    <source>
        <strain evidence="4 5">NBRC 105298</strain>
    </source>
</reference>
<dbReference type="Proteomes" id="UP000677082">
    <property type="component" value="Unassembled WGS sequence"/>
</dbReference>
<feature type="domain" description="G5" evidence="3">
    <location>
        <begin position="126"/>
        <end position="206"/>
    </location>
</feature>
<dbReference type="PROSITE" id="PS51109">
    <property type="entry name" value="G5"/>
    <property type="match status" value="1"/>
</dbReference>
<evidence type="ECO:0000256" key="2">
    <source>
        <dbReference type="SAM" id="MobiDB-lite"/>
    </source>
</evidence>
<dbReference type="SMART" id="SM01208">
    <property type="entry name" value="G5"/>
    <property type="match status" value="1"/>
</dbReference>
<keyword evidence="1" id="KW-0732">Signal</keyword>
<sequence length="263" mass="26658">MAVGASALLIVVGGGAAGVAAFTMGGDQNSRIVTEAGQAAVAAPAMPQTGGGAAAVRPPVFGRHAAPVDADARGAKPADRTATRDPGGYRPPPRSATGTLIDPPPAAAAPRAAVAPPAARPGTVAAPVTTIRTEVETREIPFETRLVRDPGLPRGEKRIEAPGVPGVETLRYQVTVTDGRTVARDLIDATVTQQPQHRIVAFGTQRFADRDPECGRGLHVCVPLGRDAGCPESAETGVVGLGGSVTVLDSDVALLAEIPELAC</sequence>
<evidence type="ECO:0000313" key="5">
    <source>
        <dbReference type="Proteomes" id="UP000677082"/>
    </source>
</evidence>
<comment type="caution">
    <text evidence="4">The sequence shown here is derived from an EMBL/GenBank/DDBJ whole genome shotgun (WGS) entry which is preliminary data.</text>
</comment>
<dbReference type="Gene3D" id="2.20.230.10">
    <property type="entry name" value="Resuscitation-promoting factor rpfb"/>
    <property type="match status" value="1"/>
</dbReference>
<dbReference type="Pfam" id="PF07501">
    <property type="entry name" value="G5"/>
    <property type="match status" value="1"/>
</dbReference>
<feature type="compositionally biased region" description="Basic and acidic residues" evidence="2">
    <location>
        <begin position="70"/>
        <end position="83"/>
    </location>
</feature>
<evidence type="ECO:0000256" key="1">
    <source>
        <dbReference type="ARBA" id="ARBA00022729"/>
    </source>
</evidence>
<dbReference type="EMBL" id="BOQN01000098">
    <property type="protein sequence ID" value="GIM95739.1"/>
    <property type="molecule type" value="Genomic_DNA"/>
</dbReference>
<dbReference type="AlphaFoldDB" id="A0A919W8V7"/>
<organism evidence="4 5">
    <name type="scientific">Paractinoplanes toevensis</name>
    <dbReference type="NCBI Taxonomy" id="571911"/>
    <lineage>
        <taxon>Bacteria</taxon>
        <taxon>Bacillati</taxon>
        <taxon>Actinomycetota</taxon>
        <taxon>Actinomycetes</taxon>
        <taxon>Micromonosporales</taxon>
        <taxon>Micromonosporaceae</taxon>
        <taxon>Paractinoplanes</taxon>
    </lineage>
</organism>
<protein>
    <recommendedName>
        <fullName evidence="3">G5 domain-containing protein</fullName>
    </recommendedName>
</protein>
<proteinExistence type="predicted"/>
<feature type="compositionally biased region" description="Low complexity" evidence="2">
    <location>
        <begin position="108"/>
        <end position="122"/>
    </location>
</feature>
<accession>A0A919W8V7</accession>
<dbReference type="InterPro" id="IPR011098">
    <property type="entry name" value="G5_dom"/>
</dbReference>
<evidence type="ECO:0000313" key="4">
    <source>
        <dbReference type="EMBL" id="GIM95739.1"/>
    </source>
</evidence>